<dbReference type="EnsemblMetazoa" id="CapteT40898">
    <property type="protein sequence ID" value="CapteP40898"/>
    <property type="gene ID" value="CapteG40898"/>
</dbReference>
<protein>
    <submittedName>
        <fullName evidence="2 3">Uncharacterized protein</fullName>
    </submittedName>
</protein>
<reference evidence="2 4" key="2">
    <citation type="journal article" date="2013" name="Nature">
        <title>Insights into bilaterian evolution from three spiralian genomes.</title>
        <authorList>
            <person name="Simakov O."/>
            <person name="Marletaz F."/>
            <person name="Cho S.J."/>
            <person name="Edsinger-Gonzales E."/>
            <person name="Havlak P."/>
            <person name="Hellsten U."/>
            <person name="Kuo D.H."/>
            <person name="Larsson T."/>
            <person name="Lv J."/>
            <person name="Arendt D."/>
            <person name="Savage R."/>
            <person name="Osoegawa K."/>
            <person name="de Jong P."/>
            <person name="Grimwood J."/>
            <person name="Chapman J.A."/>
            <person name="Shapiro H."/>
            <person name="Aerts A."/>
            <person name="Otillar R.P."/>
            <person name="Terry A.Y."/>
            <person name="Boore J.L."/>
            <person name="Grigoriev I.V."/>
            <person name="Lindberg D.R."/>
            <person name="Seaver E.C."/>
            <person name="Weisblat D.A."/>
            <person name="Putnam N.H."/>
            <person name="Rokhsar D.S."/>
        </authorList>
    </citation>
    <scope>NUCLEOTIDE SEQUENCE</scope>
    <source>
        <strain evidence="2 4">I ESC-2004</strain>
    </source>
</reference>
<dbReference type="SUPFAM" id="SSF53850">
    <property type="entry name" value="Periplasmic binding protein-like II"/>
    <property type="match status" value="1"/>
</dbReference>
<proteinExistence type="predicted"/>
<dbReference type="OMA" id="FTERDCD"/>
<accession>R7UYD6</accession>
<evidence type="ECO:0000313" key="2">
    <source>
        <dbReference type="EMBL" id="ELU11583.1"/>
    </source>
</evidence>
<evidence type="ECO:0000313" key="4">
    <source>
        <dbReference type="Proteomes" id="UP000014760"/>
    </source>
</evidence>
<dbReference type="STRING" id="283909.R7UYD6"/>
<dbReference type="PANTHER" id="PTHR18966">
    <property type="entry name" value="IONOTROPIC GLUTAMATE RECEPTOR"/>
    <property type="match status" value="1"/>
</dbReference>
<keyword evidence="1" id="KW-1133">Transmembrane helix</keyword>
<feature type="transmembrane region" description="Helical" evidence="1">
    <location>
        <begin position="91"/>
        <end position="115"/>
    </location>
</feature>
<dbReference type="InterPro" id="IPR015683">
    <property type="entry name" value="Ionotropic_Glu_rcpt"/>
</dbReference>
<organism evidence="2">
    <name type="scientific">Capitella teleta</name>
    <name type="common">Polychaete worm</name>
    <dbReference type="NCBI Taxonomy" id="283909"/>
    <lineage>
        <taxon>Eukaryota</taxon>
        <taxon>Metazoa</taxon>
        <taxon>Spiralia</taxon>
        <taxon>Lophotrochozoa</taxon>
        <taxon>Annelida</taxon>
        <taxon>Polychaeta</taxon>
        <taxon>Sedentaria</taxon>
        <taxon>Scolecida</taxon>
        <taxon>Capitellidae</taxon>
        <taxon>Capitella</taxon>
    </lineage>
</organism>
<dbReference type="EMBL" id="AMQN01020037">
    <property type="status" value="NOT_ANNOTATED_CDS"/>
    <property type="molecule type" value="Genomic_DNA"/>
</dbReference>
<reference evidence="4" key="1">
    <citation type="submission" date="2012-12" db="EMBL/GenBank/DDBJ databases">
        <authorList>
            <person name="Hellsten U."/>
            <person name="Grimwood J."/>
            <person name="Chapman J.A."/>
            <person name="Shapiro H."/>
            <person name="Aerts A."/>
            <person name="Otillar R.P."/>
            <person name="Terry A.Y."/>
            <person name="Boore J.L."/>
            <person name="Simakov O."/>
            <person name="Marletaz F."/>
            <person name="Cho S.-J."/>
            <person name="Edsinger-Gonzales E."/>
            <person name="Havlak P."/>
            <person name="Kuo D.-H."/>
            <person name="Larsson T."/>
            <person name="Lv J."/>
            <person name="Arendt D."/>
            <person name="Savage R."/>
            <person name="Osoegawa K."/>
            <person name="de Jong P."/>
            <person name="Lindberg D.R."/>
            <person name="Seaver E.C."/>
            <person name="Weisblat D.A."/>
            <person name="Putnam N.H."/>
            <person name="Grigoriev I.V."/>
            <person name="Rokhsar D.S."/>
        </authorList>
    </citation>
    <scope>NUCLEOTIDE SEQUENCE</scope>
    <source>
        <strain evidence="4">I ESC-2004</strain>
    </source>
</reference>
<sequence length="120" mass="13157">YAFIFDSAILEYVASNRPCSSRIASEIFNQFGYGVAFPKSSPYVDLFSLQILRLRENGSMESLIKRWVTSGSCLAQEEGETPLDQITISTLLGVFTLLGAGLGISLILAIVEFCVASHRE</sequence>
<evidence type="ECO:0000313" key="3">
    <source>
        <dbReference type="EnsemblMetazoa" id="CapteP40898"/>
    </source>
</evidence>
<dbReference type="AlphaFoldDB" id="R7UYD6"/>
<gene>
    <name evidence="2" type="ORF">CAPTEDRAFT_40898</name>
</gene>
<keyword evidence="1" id="KW-0472">Membrane</keyword>
<dbReference type="EMBL" id="KB296597">
    <property type="protein sequence ID" value="ELU11583.1"/>
    <property type="molecule type" value="Genomic_DNA"/>
</dbReference>
<name>R7UYD6_CAPTE</name>
<dbReference type="Gene3D" id="3.40.190.10">
    <property type="entry name" value="Periplasmic binding protein-like II"/>
    <property type="match status" value="2"/>
</dbReference>
<dbReference type="HOGENOM" id="CLU_2055497_0_0_1"/>
<feature type="non-terminal residue" evidence="2">
    <location>
        <position position="1"/>
    </location>
</feature>
<keyword evidence="1" id="KW-0812">Transmembrane</keyword>
<dbReference type="OrthoDB" id="5984008at2759"/>
<evidence type="ECO:0000256" key="1">
    <source>
        <dbReference type="SAM" id="Phobius"/>
    </source>
</evidence>
<keyword evidence="4" id="KW-1185">Reference proteome</keyword>
<feature type="non-terminal residue" evidence="2">
    <location>
        <position position="120"/>
    </location>
</feature>
<reference evidence="3" key="3">
    <citation type="submission" date="2015-06" db="UniProtKB">
        <authorList>
            <consortium name="EnsemblMetazoa"/>
        </authorList>
    </citation>
    <scope>IDENTIFICATION</scope>
</reference>
<dbReference type="Proteomes" id="UP000014760">
    <property type="component" value="Unassembled WGS sequence"/>
</dbReference>